<dbReference type="GO" id="GO:0003677">
    <property type="term" value="F:DNA binding"/>
    <property type="evidence" value="ECO:0007669"/>
    <property type="project" value="UniProtKB-KW"/>
</dbReference>
<keyword evidence="2" id="KW-0238">DNA-binding</keyword>
<dbReference type="GO" id="GO:0006355">
    <property type="term" value="P:regulation of DNA-templated transcription"/>
    <property type="evidence" value="ECO:0007669"/>
    <property type="project" value="InterPro"/>
</dbReference>
<dbReference type="Pfam" id="PF00196">
    <property type="entry name" value="GerE"/>
    <property type="match status" value="1"/>
</dbReference>
<dbReference type="EMBL" id="CP119312">
    <property type="protein sequence ID" value="WEK03859.1"/>
    <property type="molecule type" value="Genomic_DNA"/>
</dbReference>
<dbReference type="SUPFAM" id="SSF46894">
    <property type="entry name" value="C-terminal effector domain of the bipartite response regulators"/>
    <property type="match status" value="1"/>
</dbReference>
<dbReference type="PRINTS" id="PR00038">
    <property type="entry name" value="HTHLUXR"/>
</dbReference>
<dbReference type="InterPro" id="IPR000792">
    <property type="entry name" value="Tscrpt_reg_LuxR_C"/>
</dbReference>
<evidence type="ECO:0000256" key="2">
    <source>
        <dbReference type="ARBA" id="ARBA00023125"/>
    </source>
</evidence>
<dbReference type="SMART" id="SM00421">
    <property type="entry name" value="HTH_LUXR"/>
    <property type="match status" value="1"/>
</dbReference>
<evidence type="ECO:0000256" key="1">
    <source>
        <dbReference type="ARBA" id="ARBA00023015"/>
    </source>
</evidence>
<dbReference type="PANTHER" id="PTHR44688">
    <property type="entry name" value="DNA-BINDING TRANSCRIPTIONAL ACTIVATOR DEVR_DOSR"/>
    <property type="match status" value="1"/>
</dbReference>
<name>A0AAJ5VUY9_9HYPH</name>
<reference evidence="5" key="1">
    <citation type="submission" date="2023-03" db="EMBL/GenBank/DDBJ databases">
        <title>Andean soil-derived lignocellulolytic bacterial consortium as a source of novel taxa and putative plastic-active enzymes.</title>
        <authorList>
            <person name="Diaz-Garcia L."/>
            <person name="Chuvochina M."/>
            <person name="Feuerriegel G."/>
            <person name="Bunk B."/>
            <person name="Sproer C."/>
            <person name="Streit W.R."/>
            <person name="Rodriguez L.M."/>
            <person name="Overmann J."/>
            <person name="Jimenez D.J."/>
        </authorList>
    </citation>
    <scope>NUCLEOTIDE SEQUENCE</scope>
    <source>
        <strain evidence="5">MAG 4196</strain>
    </source>
</reference>
<organism evidence="5 6">
    <name type="scientific">Candidatus Devosia phytovorans</name>
    <dbReference type="NCBI Taxonomy" id="3121372"/>
    <lineage>
        <taxon>Bacteria</taxon>
        <taxon>Pseudomonadati</taxon>
        <taxon>Pseudomonadota</taxon>
        <taxon>Alphaproteobacteria</taxon>
        <taxon>Hyphomicrobiales</taxon>
        <taxon>Devosiaceae</taxon>
        <taxon>Devosia</taxon>
    </lineage>
</organism>
<protein>
    <submittedName>
        <fullName evidence="5">Helix-turn-helix transcriptional regulator</fullName>
    </submittedName>
</protein>
<dbReference type="InterPro" id="IPR036388">
    <property type="entry name" value="WH-like_DNA-bd_sf"/>
</dbReference>
<dbReference type="Gene3D" id="1.10.10.10">
    <property type="entry name" value="Winged helix-like DNA-binding domain superfamily/Winged helix DNA-binding domain"/>
    <property type="match status" value="1"/>
</dbReference>
<dbReference type="InterPro" id="IPR016032">
    <property type="entry name" value="Sig_transdc_resp-reg_C-effctor"/>
</dbReference>
<dbReference type="AlphaFoldDB" id="A0AAJ5VUY9"/>
<evidence type="ECO:0000256" key="3">
    <source>
        <dbReference type="ARBA" id="ARBA00023163"/>
    </source>
</evidence>
<dbReference type="Proteomes" id="UP001217476">
    <property type="component" value="Chromosome"/>
</dbReference>
<keyword evidence="1" id="KW-0805">Transcription regulation</keyword>
<keyword evidence="3" id="KW-0804">Transcription</keyword>
<sequence length="227" mass="25272">MHTFVDTMLRRMSTVKSDADIESLLGHLAEVLGYRSAFLLDFPKDGSDPIRLWDSNEDRGAWWRQQTLQGTQSISRSLTEVLSREGVQHLRIDAADPRYNFATRYDFVAATVVPITFDHETRGVACFSGEAVHVANMAMSLEIVCYALLMQARLTSSNPGLPSVTLTPRELEVVDLSAQGMTSEMIAGELGLSPRTVNQHIDNIGMKLKTRNRVHTVAEAIRRGLLN</sequence>
<evidence type="ECO:0000313" key="6">
    <source>
        <dbReference type="Proteomes" id="UP001217476"/>
    </source>
</evidence>
<dbReference type="PROSITE" id="PS50043">
    <property type="entry name" value="HTH_LUXR_2"/>
    <property type="match status" value="1"/>
</dbReference>
<evidence type="ECO:0000259" key="4">
    <source>
        <dbReference type="PROSITE" id="PS50043"/>
    </source>
</evidence>
<dbReference type="CDD" id="cd06170">
    <property type="entry name" value="LuxR_C_like"/>
    <property type="match status" value="1"/>
</dbReference>
<feature type="domain" description="HTH luxR-type" evidence="4">
    <location>
        <begin position="159"/>
        <end position="224"/>
    </location>
</feature>
<dbReference type="PROSITE" id="PS00622">
    <property type="entry name" value="HTH_LUXR_1"/>
    <property type="match status" value="1"/>
</dbReference>
<proteinExistence type="predicted"/>
<evidence type="ECO:0000313" key="5">
    <source>
        <dbReference type="EMBL" id="WEK03859.1"/>
    </source>
</evidence>
<accession>A0AAJ5VUY9</accession>
<dbReference type="PANTHER" id="PTHR44688:SF16">
    <property type="entry name" value="DNA-BINDING TRANSCRIPTIONAL ACTIVATOR DEVR_DOSR"/>
    <property type="match status" value="1"/>
</dbReference>
<gene>
    <name evidence="5" type="ORF">P0Y65_16945</name>
</gene>